<evidence type="ECO:0000256" key="5">
    <source>
        <dbReference type="ARBA" id="ARBA00022990"/>
    </source>
</evidence>
<dbReference type="GO" id="GO:0005739">
    <property type="term" value="C:mitochondrion"/>
    <property type="evidence" value="ECO:0007669"/>
    <property type="project" value="UniProtKB-SubCell"/>
</dbReference>
<evidence type="ECO:0000256" key="15">
    <source>
        <dbReference type="SAM" id="MobiDB-lite"/>
    </source>
</evidence>
<dbReference type="EC" id="3.2.2.27" evidence="12 14"/>
<dbReference type="Pfam" id="PF03167">
    <property type="entry name" value="UDG"/>
    <property type="match status" value="1"/>
</dbReference>
<keyword evidence="7 12" id="KW-0234">DNA repair</keyword>
<dbReference type="NCBIfam" id="NF003592">
    <property type="entry name" value="PRK05254.1-5"/>
    <property type="match status" value="1"/>
</dbReference>
<dbReference type="PANTHER" id="PTHR11264:SF0">
    <property type="entry name" value="URACIL-DNA GLYCOSYLASE"/>
    <property type="match status" value="1"/>
</dbReference>
<dbReference type="NCBIfam" id="TIGR00628">
    <property type="entry name" value="ung"/>
    <property type="match status" value="1"/>
</dbReference>
<comment type="catalytic activity">
    <reaction evidence="12 14">
        <text>Hydrolyzes single-stranded DNA or mismatched double-stranded DNA and polynucleotides, releasing free uracil.</text>
        <dbReference type="EC" id="3.2.2.27"/>
    </reaction>
</comment>
<evidence type="ECO:0000313" key="17">
    <source>
        <dbReference type="Proteomes" id="UP000694844"/>
    </source>
</evidence>
<dbReference type="GO" id="GO:0005654">
    <property type="term" value="C:nucleoplasm"/>
    <property type="evidence" value="ECO:0007669"/>
    <property type="project" value="UniProtKB-ARBA"/>
</dbReference>
<name>A0A8B8EEA8_CRAVI</name>
<keyword evidence="8 12" id="KW-0539">Nucleus</keyword>
<comment type="catalytic activity">
    <reaction evidence="10">
        <text>a 2'-deoxyuridine in single-stranded DNA + H2O = a 2'-deoxyribose 5'-monophosphate in single-stranded DNA + uracil</text>
        <dbReference type="Rhea" id="RHEA:81459"/>
        <dbReference type="Rhea" id="RHEA-COMP:12847"/>
        <dbReference type="Rhea" id="RHEA-COMP:19684"/>
        <dbReference type="ChEBI" id="CHEBI:15377"/>
        <dbReference type="ChEBI" id="CHEBI:17568"/>
        <dbReference type="ChEBI" id="CHEBI:133902"/>
        <dbReference type="ChEBI" id="CHEBI:139095"/>
    </reaction>
    <physiologicalReaction direction="left-to-right" evidence="10">
        <dbReference type="Rhea" id="RHEA:81460"/>
    </physiologicalReaction>
</comment>
<dbReference type="FunFam" id="3.40.470.10:FF:000004">
    <property type="entry name" value="Uracil-DNA glycosylase"/>
    <property type="match status" value="1"/>
</dbReference>
<sequence>MVAGKNLLFSPNLNVIHRKMSGQAKISSFFTNSTKRMISNADGDKSAPKTPSPKKQKIDEKGDKSSLLKENIQVSPNTPLTATSLSPEQKTKIEENKLAARMRLAAKTSNSLLVDVGPSWFKALESEFSKQYFNDLSKFVMSERSKHTIYPPAHDVFSWTNYCSIDKVKVVILGQDPYHGPKQAHGLCFSVQKGVPPPPSLQNMYKELIDDIPGFSHPGHGTLIGWANQGVLLLNACLTVRAGQANSHKDRGWEKFTDAVISWLNKNKKGLVFMLWGSYAQKKGAHIDKKKHHVLTGVHPSPLSAHRGYFGCKHFSKCNELLAKEGKSTIDWSHLPPQK</sequence>
<comment type="similarity">
    <text evidence="1 12 14">Belongs to the uracil-DNA glycosylase (UDG) superfamily. UNG family.</text>
</comment>
<evidence type="ECO:0000256" key="14">
    <source>
        <dbReference type="RuleBase" id="RU003780"/>
    </source>
</evidence>
<dbReference type="SUPFAM" id="SSF52141">
    <property type="entry name" value="Uracil-DNA glycosylase-like"/>
    <property type="match status" value="1"/>
</dbReference>
<dbReference type="InterPro" id="IPR002043">
    <property type="entry name" value="UDG_fam1"/>
</dbReference>
<evidence type="ECO:0000256" key="2">
    <source>
        <dbReference type="ARBA" id="ARBA00022553"/>
    </source>
</evidence>
<dbReference type="InterPro" id="IPR005122">
    <property type="entry name" value="Uracil-DNA_glycosylase-like"/>
</dbReference>
<dbReference type="GO" id="GO:0097510">
    <property type="term" value="P:base-excision repair, AP site formation via deaminated base removal"/>
    <property type="evidence" value="ECO:0007669"/>
    <property type="project" value="TreeGrafter"/>
</dbReference>
<evidence type="ECO:0000259" key="16">
    <source>
        <dbReference type="SMART" id="SM00986"/>
    </source>
</evidence>
<dbReference type="PANTHER" id="PTHR11264">
    <property type="entry name" value="URACIL-DNA GLYCOSYLASE"/>
    <property type="match status" value="1"/>
</dbReference>
<feature type="domain" description="Uracil-DNA glycosylase-like" evidence="16">
    <location>
        <begin position="161"/>
        <end position="322"/>
    </location>
</feature>
<dbReference type="InterPro" id="IPR036895">
    <property type="entry name" value="Uracil-DNA_glycosylase-like_sf"/>
</dbReference>
<comment type="catalytic activity">
    <reaction evidence="9">
        <text>a 2'-deoxyuridine in double-stranded DNA + H2O = a 2'-deoxyribose 5'-monophosphate in double-stranded DNA + uracil</text>
        <dbReference type="Rhea" id="RHEA:81455"/>
        <dbReference type="Rhea" id="RHEA-COMP:14231"/>
        <dbReference type="Rhea" id="RHEA-COMP:17071"/>
        <dbReference type="ChEBI" id="CHEBI:15377"/>
        <dbReference type="ChEBI" id="CHEBI:17568"/>
        <dbReference type="ChEBI" id="CHEBI:133902"/>
        <dbReference type="ChEBI" id="CHEBI:139095"/>
    </reaction>
    <physiologicalReaction direction="left-to-right" evidence="9">
        <dbReference type="Rhea" id="RHEA:81456"/>
    </physiologicalReaction>
</comment>
<dbReference type="NCBIfam" id="NF003589">
    <property type="entry name" value="PRK05254.1-2"/>
    <property type="match status" value="1"/>
</dbReference>
<comment type="subcellular location">
    <subcellularLocation>
        <location evidence="12">Mitochondrion</location>
    </subcellularLocation>
    <subcellularLocation>
        <location evidence="12">Nucleus</location>
    </subcellularLocation>
</comment>
<dbReference type="SMART" id="SM00986">
    <property type="entry name" value="UDG"/>
    <property type="match status" value="1"/>
</dbReference>
<evidence type="ECO:0000256" key="11">
    <source>
        <dbReference type="ARBA" id="ARBA00064140"/>
    </source>
</evidence>
<evidence type="ECO:0000256" key="3">
    <source>
        <dbReference type="ARBA" id="ARBA00022763"/>
    </source>
</evidence>
<evidence type="ECO:0000256" key="12">
    <source>
        <dbReference type="HAMAP-Rule" id="MF_03166"/>
    </source>
</evidence>
<dbReference type="GeneID" id="111133661"/>
<protein>
    <recommendedName>
        <fullName evidence="12 14">Uracil-DNA glycosylase</fullName>
        <shortName evidence="12">UDG</shortName>
        <ecNumber evidence="12 14">3.2.2.27</ecNumber>
    </recommendedName>
</protein>
<evidence type="ECO:0000256" key="13">
    <source>
        <dbReference type="PROSITE-ProRule" id="PRU10072"/>
    </source>
</evidence>
<proteinExistence type="inferred from homology"/>
<comment type="subunit">
    <text evidence="11">Interacts with RPA2 subunit of the RPA trimer; this interaction mediates UNG2 recruitment to RPA-coated single-stranded DNA at stalled replication forks. Interacts with PCNA; this interaction mediates UNG2 recruitment to S-phase replication foci. Interacts (via N-terminus) with FAM72A.</text>
</comment>
<comment type="function">
    <text evidence="12 14">Excises uracil residues from the DNA which can arise as a result of misincorporation of dUMP residues by DNA polymerase or due to deamination of cytosine.</text>
</comment>
<dbReference type="RefSeq" id="XP_022337906.1">
    <property type="nucleotide sequence ID" value="XM_022482198.1"/>
</dbReference>
<dbReference type="InterPro" id="IPR018085">
    <property type="entry name" value="Ura-DNA_Glyclase_AS"/>
</dbReference>
<dbReference type="GO" id="GO:0004844">
    <property type="term" value="F:uracil DNA N-glycosylase activity"/>
    <property type="evidence" value="ECO:0007669"/>
    <property type="project" value="UniProtKB-UniRule"/>
</dbReference>
<keyword evidence="5" id="KW-0007">Acetylation</keyword>
<evidence type="ECO:0000256" key="4">
    <source>
        <dbReference type="ARBA" id="ARBA00022801"/>
    </source>
</evidence>
<dbReference type="SMART" id="SM00987">
    <property type="entry name" value="UreE_C"/>
    <property type="match status" value="1"/>
</dbReference>
<accession>A0A8B8EEA8</accession>
<gene>
    <name evidence="18" type="primary">LOC111133661</name>
</gene>
<evidence type="ECO:0000256" key="7">
    <source>
        <dbReference type="ARBA" id="ARBA00023204"/>
    </source>
</evidence>
<organism evidence="17 18">
    <name type="scientific">Crassostrea virginica</name>
    <name type="common">Eastern oyster</name>
    <dbReference type="NCBI Taxonomy" id="6565"/>
    <lineage>
        <taxon>Eukaryota</taxon>
        <taxon>Metazoa</taxon>
        <taxon>Spiralia</taxon>
        <taxon>Lophotrochozoa</taxon>
        <taxon>Mollusca</taxon>
        <taxon>Bivalvia</taxon>
        <taxon>Autobranchia</taxon>
        <taxon>Pteriomorphia</taxon>
        <taxon>Ostreida</taxon>
        <taxon>Ostreoidea</taxon>
        <taxon>Ostreidae</taxon>
        <taxon>Crassostrea</taxon>
    </lineage>
</organism>
<evidence type="ECO:0000313" key="18">
    <source>
        <dbReference type="RefSeq" id="XP_022337906.1"/>
    </source>
</evidence>
<keyword evidence="6 12" id="KW-0496">Mitochondrion</keyword>
<evidence type="ECO:0000256" key="6">
    <source>
        <dbReference type="ARBA" id="ARBA00023128"/>
    </source>
</evidence>
<dbReference type="Proteomes" id="UP000694844">
    <property type="component" value="Chromosome 5"/>
</dbReference>
<dbReference type="NCBIfam" id="NF003591">
    <property type="entry name" value="PRK05254.1-4"/>
    <property type="match status" value="1"/>
</dbReference>
<dbReference type="Gene3D" id="3.40.470.10">
    <property type="entry name" value="Uracil-DNA glycosylase-like domain"/>
    <property type="match status" value="1"/>
</dbReference>
<dbReference type="KEGG" id="cvn:111133661"/>
<dbReference type="HAMAP" id="MF_00148">
    <property type="entry name" value="UDG"/>
    <property type="match status" value="1"/>
</dbReference>
<keyword evidence="17" id="KW-1185">Reference proteome</keyword>
<feature type="active site" description="Proton acceptor" evidence="12 13">
    <location>
        <position position="176"/>
    </location>
</feature>
<evidence type="ECO:0000256" key="1">
    <source>
        <dbReference type="ARBA" id="ARBA00008184"/>
    </source>
</evidence>
<dbReference type="NCBIfam" id="NF003588">
    <property type="entry name" value="PRK05254.1-1"/>
    <property type="match status" value="1"/>
</dbReference>
<dbReference type="OrthoDB" id="10031947at2759"/>
<keyword evidence="3 12" id="KW-0227">DNA damage</keyword>
<dbReference type="AlphaFoldDB" id="A0A8B8EEA8"/>
<reference evidence="18" key="1">
    <citation type="submission" date="2025-08" db="UniProtKB">
        <authorList>
            <consortium name="RefSeq"/>
        </authorList>
    </citation>
    <scope>IDENTIFICATION</scope>
    <source>
        <tissue evidence="18">Whole sample</tissue>
    </source>
</reference>
<feature type="region of interest" description="Disordered" evidence="15">
    <location>
        <begin position="38"/>
        <end position="64"/>
    </location>
</feature>
<dbReference type="CDD" id="cd10027">
    <property type="entry name" value="UDG-F1-like"/>
    <property type="match status" value="1"/>
</dbReference>
<keyword evidence="4 12" id="KW-0378">Hydrolase</keyword>
<evidence type="ECO:0000256" key="9">
    <source>
        <dbReference type="ARBA" id="ARBA00052069"/>
    </source>
</evidence>
<keyword evidence="2" id="KW-0597">Phosphoprotein</keyword>
<evidence type="ECO:0000256" key="8">
    <source>
        <dbReference type="ARBA" id="ARBA00023242"/>
    </source>
</evidence>
<evidence type="ECO:0000256" key="10">
    <source>
        <dbReference type="ARBA" id="ARBA00052828"/>
    </source>
</evidence>
<dbReference type="PROSITE" id="PS00130">
    <property type="entry name" value="U_DNA_GLYCOSYLASE"/>
    <property type="match status" value="1"/>
</dbReference>